<proteinExistence type="inferred from homology"/>
<dbReference type="PRINTS" id="PR00368">
    <property type="entry name" value="FADPNR"/>
</dbReference>
<dbReference type="OrthoDB" id="9781621at2"/>
<dbReference type="GO" id="GO:0019646">
    <property type="term" value="P:aerobic electron transport chain"/>
    <property type="evidence" value="ECO:0007669"/>
    <property type="project" value="TreeGrafter"/>
</dbReference>
<dbReference type="InterPro" id="IPR051169">
    <property type="entry name" value="NADH-Q_oxidoreductase"/>
</dbReference>
<dbReference type="InterPro" id="IPR036188">
    <property type="entry name" value="FAD/NAD-bd_sf"/>
</dbReference>
<organism evidence="7 8">
    <name type="scientific">Noviherbaspirillum cavernae</name>
    <dbReference type="NCBI Taxonomy" id="2320862"/>
    <lineage>
        <taxon>Bacteria</taxon>
        <taxon>Pseudomonadati</taxon>
        <taxon>Pseudomonadota</taxon>
        <taxon>Betaproteobacteria</taxon>
        <taxon>Burkholderiales</taxon>
        <taxon>Oxalobacteraceae</taxon>
        <taxon>Noviherbaspirillum</taxon>
    </lineage>
</organism>
<evidence type="ECO:0000256" key="1">
    <source>
        <dbReference type="ARBA" id="ARBA00001974"/>
    </source>
</evidence>
<dbReference type="GO" id="GO:0003955">
    <property type="term" value="F:NAD(P)H dehydrogenase (quinone) activity"/>
    <property type="evidence" value="ECO:0007669"/>
    <property type="project" value="TreeGrafter"/>
</dbReference>
<evidence type="ECO:0000256" key="3">
    <source>
        <dbReference type="ARBA" id="ARBA00022630"/>
    </source>
</evidence>
<dbReference type="SUPFAM" id="SSF51905">
    <property type="entry name" value="FAD/NAD(P)-binding domain"/>
    <property type="match status" value="1"/>
</dbReference>
<dbReference type="Pfam" id="PF07992">
    <property type="entry name" value="Pyr_redox_2"/>
    <property type="match status" value="1"/>
</dbReference>
<dbReference type="Proteomes" id="UP000285190">
    <property type="component" value="Unassembled WGS sequence"/>
</dbReference>
<evidence type="ECO:0000256" key="5">
    <source>
        <dbReference type="ARBA" id="ARBA00023002"/>
    </source>
</evidence>
<dbReference type="Gene3D" id="3.50.50.100">
    <property type="match status" value="1"/>
</dbReference>
<accession>A0A418X0P3</accession>
<keyword evidence="5" id="KW-0560">Oxidoreductase</keyword>
<gene>
    <name evidence="7" type="ORF">D3870_08595</name>
</gene>
<comment type="caution">
    <text evidence="7">The sequence shown here is derived from an EMBL/GenBank/DDBJ whole genome shotgun (WGS) entry which is preliminary data.</text>
</comment>
<comment type="cofactor">
    <cofactor evidence="1">
        <name>FAD</name>
        <dbReference type="ChEBI" id="CHEBI:57692"/>
    </cofactor>
</comment>
<dbReference type="InterPro" id="IPR023753">
    <property type="entry name" value="FAD/NAD-binding_dom"/>
</dbReference>
<dbReference type="EMBL" id="QYUN01000002">
    <property type="protein sequence ID" value="RJG06060.1"/>
    <property type="molecule type" value="Genomic_DNA"/>
</dbReference>
<evidence type="ECO:0000256" key="4">
    <source>
        <dbReference type="ARBA" id="ARBA00022827"/>
    </source>
</evidence>
<keyword evidence="8" id="KW-1185">Reference proteome</keyword>
<sequence length="471" mass="51504">MTAAQSNISTSESRTILNKKNSLPEAISRAQDVATPHRIVIVGGGAGGLELATQLGDKLARRGELEVVLVDRSPTHLWKPLLHEVAAGSLDIHTHQVEYIAQARWHHFEFQQGELVALNREAKRITVGASFDIDGVEILPQRDITYDTLVLAIGSVTSFFGVPGAEENAIALDTMAQAERFRRHLIAACMRAQNKLGEQAAHERPQVNIAIIGGGATGVELSAELRNTAQVLRAYGLHQLDPVRDVRISVIEASPRILAALPERVSVETTKLLRKLNIDVLTAERVTEIQKRAVLTASGKNLPADLIVWAAGIRAPDVLATLGLPVNRQGQVIVSQTLQTEVDPSIFAFGDCASCPSRETGKPVPPRAQVAHQQATFLFKALRHHLAGKSLPEFEFRDLGSLVSLGRFSAVGNLMGNLISGSLFVEGILARLLYTSLYRMHVMALSGFWRMTLDTLTHWLRRKTAPRIKLH</sequence>
<feature type="domain" description="FAD/NAD(P)-binding" evidence="6">
    <location>
        <begin position="38"/>
        <end position="375"/>
    </location>
</feature>
<dbReference type="PANTHER" id="PTHR42913:SF3">
    <property type="entry name" value="64 KDA MITOCHONDRIAL NADH DEHYDROGENASE (EUROFUNG)"/>
    <property type="match status" value="1"/>
</dbReference>
<name>A0A418X0P3_9BURK</name>
<keyword evidence="4" id="KW-0274">FAD</keyword>
<evidence type="ECO:0000259" key="6">
    <source>
        <dbReference type="Pfam" id="PF07992"/>
    </source>
</evidence>
<dbReference type="PRINTS" id="PR00411">
    <property type="entry name" value="PNDRDTASEI"/>
</dbReference>
<evidence type="ECO:0000256" key="2">
    <source>
        <dbReference type="ARBA" id="ARBA00005272"/>
    </source>
</evidence>
<reference evidence="7 8" key="1">
    <citation type="submission" date="2018-09" db="EMBL/GenBank/DDBJ databases">
        <authorList>
            <person name="Zhu H."/>
        </authorList>
    </citation>
    <scope>NUCLEOTIDE SEQUENCE [LARGE SCALE GENOMIC DNA]</scope>
    <source>
        <strain evidence="7 8">K2R10-39</strain>
    </source>
</reference>
<evidence type="ECO:0000313" key="8">
    <source>
        <dbReference type="Proteomes" id="UP000285190"/>
    </source>
</evidence>
<comment type="similarity">
    <text evidence="2">Belongs to the NADH dehydrogenase family.</text>
</comment>
<protein>
    <submittedName>
        <fullName evidence="7">NAD(P)/FAD-dependent oxidoreductase</fullName>
    </submittedName>
</protein>
<evidence type="ECO:0000313" key="7">
    <source>
        <dbReference type="EMBL" id="RJG06060.1"/>
    </source>
</evidence>
<keyword evidence="3" id="KW-0285">Flavoprotein</keyword>
<dbReference type="AlphaFoldDB" id="A0A418X0P3"/>
<dbReference type="PANTHER" id="PTHR42913">
    <property type="entry name" value="APOPTOSIS-INDUCING FACTOR 1"/>
    <property type="match status" value="1"/>
</dbReference>